<organism evidence="7 8">
    <name type="scientific">Cucumis melo var. makuwa</name>
    <name type="common">Oriental melon</name>
    <dbReference type="NCBI Taxonomy" id="1194695"/>
    <lineage>
        <taxon>Eukaryota</taxon>
        <taxon>Viridiplantae</taxon>
        <taxon>Streptophyta</taxon>
        <taxon>Embryophyta</taxon>
        <taxon>Tracheophyta</taxon>
        <taxon>Spermatophyta</taxon>
        <taxon>Magnoliopsida</taxon>
        <taxon>eudicotyledons</taxon>
        <taxon>Gunneridae</taxon>
        <taxon>Pentapetalae</taxon>
        <taxon>rosids</taxon>
        <taxon>fabids</taxon>
        <taxon>Cucurbitales</taxon>
        <taxon>Cucurbitaceae</taxon>
        <taxon>Benincaseae</taxon>
        <taxon>Cucumis</taxon>
    </lineage>
</organism>
<proteinExistence type="predicted"/>
<comment type="caution">
    <text evidence="7">The sequence shown here is derived from an EMBL/GenBank/DDBJ whole genome shotgun (WGS) entry which is preliminary data.</text>
</comment>
<dbReference type="InterPro" id="IPR012337">
    <property type="entry name" value="RNaseH-like_sf"/>
</dbReference>
<keyword evidence="1" id="KW-0677">Repeat</keyword>
<accession>A0A5D3CPM8</accession>
<feature type="repeat" description="PPR" evidence="3">
    <location>
        <begin position="438"/>
        <end position="472"/>
    </location>
</feature>
<dbReference type="Gene3D" id="4.10.60.10">
    <property type="entry name" value="Zinc finger, CCHC-type"/>
    <property type="match status" value="1"/>
</dbReference>
<evidence type="ECO:0000259" key="6">
    <source>
        <dbReference type="PROSITE" id="PS50994"/>
    </source>
</evidence>
<feature type="repeat" description="PPR" evidence="3">
    <location>
        <begin position="508"/>
        <end position="542"/>
    </location>
</feature>
<dbReference type="Pfam" id="PF14223">
    <property type="entry name" value="Retrotran_gag_2"/>
    <property type="match status" value="1"/>
</dbReference>
<dbReference type="EMBL" id="SSTD01010133">
    <property type="protein sequence ID" value="TYK12279.1"/>
    <property type="molecule type" value="Genomic_DNA"/>
</dbReference>
<evidence type="ECO:0000256" key="3">
    <source>
        <dbReference type="PROSITE-ProRule" id="PRU00708"/>
    </source>
</evidence>
<feature type="compositionally biased region" description="Basic and acidic residues" evidence="4">
    <location>
        <begin position="778"/>
        <end position="805"/>
    </location>
</feature>
<keyword evidence="2" id="KW-0863">Zinc-finger</keyword>
<evidence type="ECO:0000259" key="5">
    <source>
        <dbReference type="PROSITE" id="PS50158"/>
    </source>
</evidence>
<evidence type="ECO:0000313" key="7">
    <source>
        <dbReference type="EMBL" id="TYK12279.1"/>
    </source>
</evidence>
<dbReference type="Pfam" id="PF13812">
    <property type="entry name" value="PPR_3"/>
    <property type="match status" value="3"/>
</dbReference>
<feature type="domain" description="CCHC-type" evidence="5">
    <location>
        <begin position="746"/>
        <end position="762"/>
    </location>
</feature>
<dbReference type="InterPro" id="IPR036397">
    <property type="entry name" value="RNaseH_sf"/>
</dbReference>
<dbReference type="PROSITE" id="PS50158">
    <property type="entry name" value="ZF_CCHC"/>
    <property type="match status" value="1"/>
</dbReference>
<dbReference type="InterPro" id="IPR054722">
    <property type="entry name" value="PolX-like_BBD"/>
</dbReference>
<feature type="repeat" description="PPR" evidence="3">
    <location>
        <begin position="368"/>
        <end position="402"/>
    </location>
</feature>
<feature type="repeat" description="PPR" evidence="3">
    <location>
        <begin position="228"/>
        <end position="262"/>
    </location>
</feature>
<sequence length="1249" mass="143207">MRGTMLIFGSVVNNIYLQPGCCGSNFRCTVKCGDSEVVEKSRRDGLYVDKQGKFRSFNRKRLSRKRCGSLRGRGWKYGSGFVDGIFPVLGPLAQQIMEFLREEVDYMGLWDSLDTLPATNSTWDDIISVAVQLRLNKKWGPIILICEWILNKSTFRPDVIVYNLLMDAYGQRSLYKDVESTYLELLESHCIPTEDTYALLLKAYCKSGLLEKAEAVFAEMRKYGLSPSAIVYNAYIDGLVKGGNNVKAVEIFQRMKRDGCQPATDTYTMLINVYGKESKSHMAMNIFDEMRTQRCKPNICTFTALVNALAREGLCEKAEEIFEQMQEAGYEPDVYAYNALMESYSRAGFPYGAAEIFSLMQHMGCEPDRASYNIMVDAYGRAGLHEDAQAVFEEMKRIGITPTMKSHMLLLSAYSKAGNAAKCEDIIGQMHKSGLKPDTFVMNSMLNLYGRLGQFGKMEDLFSTMQKGPCRADISTYNILINVYGRAGFVERMEELFQLLPAKNLEPDVVTWTSRIGAYSRKKLYKRCLELFEKMIDAGCYPDGGTAKVLLSACSSEEQIEQNPPLEVEFDSLEGLLGWKDDFRVVVLPLVLERGLKVIEETIAFATWEKLKSLYEKKDLPNKMFIREKLFSFKMNQNKNLDENLDEFKKFTNALNQTREKLGAGEAAILINSIHDTYKEVKTALKYGRETITVNSVITALKSKELELKTENKTSNAAESLFSKGKNSFRKNNKNQRSSKDKPALKCFICHKEGHFKRNCPDRGKNFRRDENRRYRPYGREDFNRNRNYQREDRRRGREHGRDHGPVGNEAFEYTEVLVATNKKAMEIDTEEEDWVLDSGCTYHMTSKKNWFVDYKSQEGDSVYMGNNQDYEIIGVGSVLLKLSNNREVLLKGSKRLKFSKGEHHSKATLDYVHGDLWRPARTHSWGGSRHRTIAYTLQQNGVAERMNRTLMERVRCMISEAKISEKFWVKALATATYTVNKSPCVSIDMKTPEERWTGAIPKLSNLKPFGCTAYVYIKQSQIEPRALKCMFVGYPDGVKGYKLWDFSKERSLISRDVVFKENEIYMESIKVIPLTRDRGRGTIRPPSRFARADCIANSSTETIEDEPYSYEDALYSKHNNQWKEAMNDELNSLYKNDTWKLVEKPHGKTCENLELEQLDVTTAFLHGSLEEEIFMEQPKGFEVKGKKELVCKLKRSLYDPCVYYKKLTEGDYIHLLLYVDDMLLAGKDPTKLKEIKAQLGVEFDMKDL</sequence>
<dbReference type="InterPro" id="IPR002885">
    <property type="entry name" value="PPR_rpt"/>
</dbReference>
<dbReference type="PANTHER" id="PTHR46862:SF5">
    <property type="entry name" value="OS02G0170000 PROTEIN"/>
    <property type="match status" value="1"/>
</dbReference>
<feature type="repeat" description="PPR" evidence="3">
    <location>
        <begin position="333"/>
        <end position="367"/>
    </location>
</feature>
<dbReference type="PROSITE" id="PS50994">
    <property type="entry name" value="INTEGRASE"/>
    <property type="match status" value="1"/>
</dbReference>
<evidence type="ECO:0000313" key="8">
    <source>
        <dbReference type="Proteomes" id="UP000321947"/>
    </source>
</evidence>
<dbReference type="GO" id="GO:0008270">
    <property type="term" value="F:zinc ion binding"/>
    <property type="evidence" value="ECO:0007669"/>
    <property type="project" value="UniProtKB-KW"/>
</dbReference>
<feature type="region of interest" description="Disordered" evidence="4">
    <location>
        <begin position="712"/>
        <end position="740"/>
    </location>
</feature>
<dbReference type="GO" id="GO:0015074">
    <property type="term" value="P:DNA integration"/>
    <property type="evidence" value="ECO:0007669"/>
    <property type="project" value="InterPro"/>
</dbReference>
<evidence type="ECO:0000256" key="4">
    <source>
        <dbReference type="SAM" id="MobiDB-lite"/>
    </source>
</evidence>
<dbReference type="Pfam" id="PF25597">
    <property type="entry name" value="SH3_retrovirus"/>
    <property type="match status" value="1"/>
</dbReference>
<dbReference type="Pfam" id="PF13041">
    <property type="entry name" value="PPR_2"/>
    <property type="match status" value="3"/>
</dbReference>
<dbReference type="NCBIfam" id="TIGR00756">
    <property type="entry name" value="PPR"/>
    <property type="match status" value="11"/>
</dbReference>
<dbReference type="AlphaFoldDB" id="A0A5D3CPM8"/>
<dbReference type="SUPFAM" id="SSF53098">
    <property type="entry name" value="Ribonuclease H-like"/>
    <property type="match status" value="1"/>
</dbReference>
<dbReference type="Gene3D" id="1.25.40.10">
    <property type="entry name" value="Tetratricopeptide repeat domain"/>
    <property type="match status" value="4"/>
</dbReference>
<dbReference type="Pfam" id="PF22936">
    <property type="entry name" value="Pol_BBD"/>
    <property type="match status" value="1"/>
</dbReference>
<feature type="repeat" description="PPR" evidence="3">
    <location>
        <begin position="263"/>
        <end position="297"/>
    </location>
</feature>
<dbReference type="SUPFAM" id="SSF57756">
    <property type="entry name" value="Retrovirus zinc finger-like domains"/>
    <property type="match status" value="1"/>
</dbReference>
<name>A0A5D3CPM8_CUCMM</name>
<dbReference type="InterPro" id="IPR001878">
    <property type="entry name" value="Znf_CCHC"/>
</dbReference>
<dbReference type="InterPro" id="IPR036875">
    <property type="entry name" value="Znf_CCHC_sf"/>
</dbReference>
<gene>
    <name evidence="7" type="ORF">E5676_scaffold302G00430</name>
</gene>
<dbReference type="Proteomes" id="UP000321947">
    <property type="component" value="Unassembled WGS sequence"/>
</dbReference>
<evidence type="ECO:0000256" key="2">
    <source>
        <dbReference type="PROSITE-ProRule" id="PRU00047"/>
    </source>
</evidence>
<feature type="repeat" description="PPR" evidence="3">
    <location>
        <begin position="193"/>
        <end position="227"/>
    </location>
</feature>
<dbReference type="InterPro" id="IPR011990">
    <property type="entry name" value="TPR-like_helical_dom_sf"/>
</dbReference>
<feature type="domain" description="Integrase catalytic" evidence="6">
    <location>
        <begin position="933"/>
        <end position="1001"/>
    </location>
</feature>
<feature type="repeat" description="PPR" evidence="3">
    <location>
        <begin position="158"/>
        <end position="192"/>
    </location>
</feature>
<feature type="repeat" description="PPR" evidence="3">
    <location>
        <begin position="298"/>
        <end position="332"/>
    </location>
</feature>
<feature type="region of interest" description="Disordered" evidence="4">
    <location>
        <begin position="778"/>
        <end position="807"/>
    </location>
</feature>
<dbReference type="PROSITE" id="PS51375">
    <property type="entry name" value="PPR"/>
    <property type="match status" value="11"/>
</dbReference>
<dbReference type="Pfam" id="PF01535">
    <property type="entry name" value="PPR"/>
    <property type="match status" value="1"/>
</dbReference>
<dbReference type="GO" id="GO:0003676">
    <property type="term" value="F:nucleic acid binding"/>
    <property type="evidence" value="ECO:0007669"/>
    <property type="project" value="InterPro"/>
</dbReference>
<dbReference type="PANTHER" id="PTHR46862">
    <property type="entry name" value="OS07G0661900 PROTEIN"/>
    <property type="match status" value="1"/>
</dbReference>
<dbReference type="InterPro" id="IPR001584">
    <property type="entry name" value="Integrase_cat-core"/>
</dbReference>
<dbReference type="InterPro" id="IPR057670">
    <property type="entry name" value="SH3_retrovirus"/>
</dbReference>
<evidence type="ECO:0000256" key="1">
    <source>
        <dbReference type="ARBA" id="ARBA00022737"/>
    </source>
</evidence>
<dbReference type="InterPro" id="IPR013103">
    <property type="entry name" value="RVT_2"/>
</dbReference>
<feature type="repeat" description="PPR" evidence="3">
    <location>
        <begin position="403"/>
        <end position="437"/>
    </location>
</feature>
<feature type="repeat" description="PPR" evidence="3">
    <location>
        <begin position="473"/>
        <end position="507"/>
    </location>
</feature>
<keyword evidence="2" id="KW-0862">Zinc</keyword>
<dbReference type="Gene3D" id="3.30.420.10">
    <property type="entry name" value="Ribonuclease H-like superfamily/Ribonuclease H"/>
    <property type="match status" value="1"/>
</dbReference>
<dbReference type="Pfam" id="PF07727">
    <property type="entry name" value="RVT_2"/>
    <property type="match status" value="1"/>
</dbReference>
<keyword evidence="2" id="KW-0479">Metal-binding</keyword>
<dbReference type="SMART" id="SM00343">
    <property type="entry name" value="ZnF_C2HC"/>
    <property type="match status" value="1"/>
</dbReference>
<reference evidence="7 8" key="1">
    <citation type="submission" date="2019-08" db="EMBL/GenBank/DDBJ databases">
        <title>Draft genome sequences of two oriental melons (Cucumis melo L. var makuwa).</title>
        <authorList>
            <person name="Kwon S.-Y."/>
        </authorList>
    </citation>
    <scope>NUCLEOTIDE SEQUENCE [LARGE SCALE GENOMIC DNA]</scope>
    <source>
        <strain evidence="8">cv. Chang Bougi</strain>
        <tissue evidence="7">Leaf</tissue>
    </source>
</reference>
<protein>
    <submittedName>
        <fullName evidence="7">Pentatricopeptide repeat-containing protein</fullName>
    </submittedName>
</protein>